<comment type="caution">
    <text evidence="1">The sequence shown here is derived from an EMBL/GenBank/DDBJ whole genome shotgun (WGS) entry which is preliminary data.</text>
</comment>
<organism evidence="1 2">
    <name type="scientific">Smallanthus sonchifolius</name>
    <dbReference type="NCBI Taxonomy" id="185202"/>
    <lineage>
        <taxon>Eukaryota</taxon>
        <taxon>Viridiplantae</taxon>
        <taxon>Streptophyta</taxon>
        <taxon>Embryophyta</taxon>
        <taxon>Tracheophyta</taxon>
        <taxon>Spermatophyta</taxon>
        <taxon>Magnoliopsida</taxon>
        <taxon>eudicotyledons</taxon>
        <taxon>Gunneridae</taxon>
        <taxon>Pentapetalae</taxon>
        <taxon>asterids</taxon>
        <taxon>campanulids</taxon>
        <taxon>Asterales</taxon>
        <taxon>Asteraceae</taxon>
        <taxon>Asteroideae</taxon>
        <taxon>Heliantheae alliance</taxon>
        <taxon>Millerieae</taxon>
        <taxon>Smallanthus</taxon>
    </lineage>
</organism>
<sequence>MPPPHLHQTSAANHHRRRHTHLPPIRAMRTLQGRAICITNDKAVNVEVHPHAYPRVRVFPYPKKKKFLAVQVPKRTALESYSSSQI</sequence>
<accession>A0ACB9FVB3</accession>
<protein>
    <submittedName>
        <fullName evidence="1">Uncharacterized protein</fullName>
    </submittedName>
</protein>
<evidence type="ECO:0000313" key="1">
    <source>
        <dbReference type="EMBL" id="KAI3775072.1"/>
    </source>
</evidence>
<name>A0ACB9FVB3_9ASTR</name>
<dbReference type="EMBL" id="CM042033">
    <property type="protein sequence ID" value="KAI3775072.1"/>
    <property type="molecule type" value="Genomic_DNA"/>
</dbReference>
<reference evidence="1 2" key="2">
    <citation type="journal article" date="2022" name="Mol. Ecol. Resour.">
        <title>The genomes of chicory, endive, great burdock and yacon provide insights into Asteraceae paleo-polyploidization history and plant inulin production.</title>
        <authorList>
            <person name="Fan W."/>
            <person name="Wang S."/>
            <person name="Wang H."/>
            <person name="Wang A."/>
            <person name="Jiang F."/>
            <person name="Liu H."/>
            <person name="Zhao H."/>
            <person name="Xu D."/>
            <person name="Zhang Y."/>
        </authorList>
    </citation>
    <scope>NUCLEOTIDE SEQUENCE [LARGE SCALE GENOMIC DNA]</scope>
    <source>
        <strain evidence="2">cv. Yunnan</strain>
        <tissue evidence="1">Leaves</tissue>
    </source>
</reference>
<evidence type="ECO:0000313" key="2">
    <source>
        <dbReference type="Proteomes" id="UP001056120"/>
    </source>
</evidence>
<keyword evidence="2" id="KW-1185">Reference proteome</keyword>
<gene>
    <name evidence="1" type="ORF">L1987_49640</name>
</gene>
<dbReference type="Proteomes" id="UP001056120">
    <property type="component" value="Linkage Group LG16"/>
</dbReference>
<reference evidence="2" key="1">
    <citation type="journal article" date="2022" name="Mol. Ecol. Resour.">
        <title>The genomes of chicory, endive, great burdock and yacon provide insights into Asteraceae palaeo-polyploidization history and plant inulin production.</title>
        <authorList>
            <person name="Fan W."/>
            <person name="Wang S."/>
            <person name="Wang H."/>
            <person name="Wang A."/>
            <person name="Jiang F."/>
            <person name="Liu H."/>
            <person name="Zhao H."/>
            <person name="Xu D."/>
            <person name="Zhang Y."/>
        </authorList>
    </citation>
    <scope>NUCLEOTIDE SEQUENCE [LARGE SCALE GENOMIC DNA]</scope>
    <source>
        <strain evidence="2">cv. Yunnan</strain>
    </source>
</reference>
<proteinExistence type="predicted"/>